<dbReference type="InterPro" id="IPR050204">
    <property type="entry name" value="AraC_XylS_family_regulators"/>
</dbReference>
<keyword evidence="1" id="KW-0805">Transcription regulation</keyword>
<dbReference type="SMART" id="SM00342">
    <property type="entry name" value="HTH_ARAC"/>
    <property type="match status" value="1"/>
</dbReference>
<feature type="domain" description="HTH araC/xylS-type" evidence="4">
    <location>
        <begin position="197"/>
        <end position="294"/>
    </location>
</feature>
<dbReference type="Pfam" id="PF12833">
    <property type="entry name" value="HTH_18"/>
    <property type="match status" value="1"/>
</dbReference>
<dbReference type="Proteomes" id="UP000244069">
    <property type="component" value="Unassembled WGS sequence"/>
</dbReference>
<dbReference type="EMBL" id="QBKN01000052">
    <property type="protein sequence ID" value="PTX37171.1"/>
    <property type="molecule type" value="Genomic_DNA"/>
</dbReference>
<evidence type="ECO:0000256" key="3">
    <source>
        <dbReference type="ARBA" id="ARBA00023163"/>
    </source>
</evidence>
<evidence type="ECO:0000313" key="5">
    <source>
        <dbReference type="EMBL" id="PTX37171.1"/>
    </source>
</evidence>
<reference evidence="5 6" key="1">
    <citation type="submission" date="2018-04" db="EMBL/GenBank/DDBJ databases">
        <title>Genomic Encyclopedia of Archaeal and Bacterial Type Strains, Phase II (KMG-II): from individual species to whole genera.</title>
        <authorList>
            <person name="Goeker M."/>
        </authorList>
    </citation>
    <scope>NUCLEOTIDE SEQUENCE [LARGE SCALE GENOMIC DNA]</scope>
    <source>
        <strain evidence="5 6">DSM 29329</strain>
    </source>
</reference>
<organism evidence="5 6">
    <name type="scientific">Allosediminivita pacifica</name>
    <dbReference type="NCBI Taxonomy" id="1267769"/>
    <lineage>
        <taxon>Bacteria</taxon>
        <taxon>Pseudomonadati</taxon>
        <taxon>Pseudomonadota</taxon>
        <taxon>Alphaproteobacteria</taxon>
        <taxon>Rhodobacterales</taxon>
        <taxon>Paracoccaceae</taxon>
        <taxon>Allosediminivita</taxon>
    </lineage>
</organism>
<accession>A0A2T6A028</accession>
<gene>
    <name evidence="5" type="ORF">C8N44_1527</name>
</gene>
<name>A0A2T6A028_9RHOB</name>
<evidence type="ECO:0000256" key="1">
    <source>
        <dbReference type="ARBA" id="ARBA00023015"/>
    </source>
</evidence>
<comment type="caution">
    <text evidence="5">The sequence shown here is derived from an EMBL/GenBank/DDBJ whole genome shotgun (WGS) entry which is preliminary data.</text>
</comment>
<keyword evidence="6" id="KW-1185">Reference proteome</keyword>
<evidence type="ECO:0000256" key="2">
    <source>
        <dbReference type="ARBA" id="ARBA00023125"/>
    </source>
</evidence>
<proteinExistence type="predicted"/>
<keyword evidence="2" id="KW-0238">DNA-binding</keyword>
<dbReference type="SUPFAM" id="SSF46689">
    <property type="entry name" value="Homeodomain-like"/>
    <property type="match status" value="2"/>
</dbReference>
<dbReference type="InterPro" id="IPR018060">
    <property type="entry name" value="HTH_AraC"/>
</dbReference>
<dbReference type="InterPro" id="IPR009057">
    <property type="entry name" value="Homeodomain-like_sf"/>
</dbReference>
<evidence type="ECO:0000313" key="6">
    <source>
        <dbReference type="Proteomes" id="UP000244069"/>
    </source>
</evidence>
<dbReference type="PANTHER" id="PTHR46796">
    <property type="entry name" value="HTH-TYPE TRANSCRIPTIONAL ACTIVATOR RHAS-RELATED"/>
    <property type="match status" value="1"/>
</dbReference>
<protein>
    <submittedName>
        <fullName evidence="5">AraC family transcriptional regulator</fullName>
    </submittedName>
</protein>
<dbReference type="GO" id="GO:0003700">
    <property type="term" value="F:DNA-binding transcription factor activity"/>
    <property type="evidence" value="ECO:0007669"/>
    <property type="project" value="InterPro"/>
</dbReference>
<keyword evidence="3" id="KW-0804">Transcription</keyword>
<dbReference type="Gene3D" id="1.10.10.60">
    <property type="entry name" value="Homeodomain-like"/>
    <property type="match status" value="2"/>
</dbReference>
<dbReference type="PANTHER" id="PTHR46796:SF14">
    <property type="entry name" value="TRANSCRIPTIONAL REGULATORY PROTEIN"/>
    <property type="match status" value="1"/>
</dbReference>
<dbReference type="PROSITE" id="PS01124">
    <property type="entry name" value="HTH_ARAC_FAMILY_2"/>
    <property type="match status" value="1"/>
</dbReference>
<dbReference type="AlphaFoldDB" id="A0A2T6A028"/>
<sequence>MAFMHSMIVQTEGIRSTAPVRWQSYNGFCAVHWEAHGEVGARGYYRSPDPRLMLFFNDVSEQIVLSENVAEPVARWRPMMRALFVPAGLPMWTEFRNTHVFSHLDLHLSRDWLLERLSPMVGAAAAEEALRSPVEVQDVGALAVIAATLAEEIDSPTRGRHFAESLAVTLVAGLIEPPSEAPERAKAQGGLTPSQMRRLRQRVTEHKGRLTNAELSQVVGLSEGWFCHAFKKSTGKTPLQWQQEMRIAMVKECLLCSDVTLAEIALRHDFSDQGHLTRVFRRYEGTTPSAWRREARTR</sequence>
<dbReference type="GO" id="GO:0043565">
    <property type="term" value="F:sequence-specific DNA binding"/>
    <property type="evidence" value="ECO:0007669"/>
    <property type="project" value="InterPro"/>
</dbReference>
<evidence type="ECO:0000259" key="4">
    <source>
        <dbReference type="PROSITE" id="PS01124"/>
    </source>
</evidence>